<reference evidence="2" key="1">
    <citation type="submission" date="2021-04" db="EMBL/GenBank/DDBJ databases">
        <authorList>
            <person name="Tunstrom K."/>
        </authorList>
    </citation>
    <scope>NUCLEOTIDE SEQUENCE</scope>
</reference>
<evidence type="ECO:0000313" key="3">
    <source>
        <dbReference type="Proteomes" id="UP000691718"/>
    </source>
</evidence>
<protein>
    <submittedName>
        <fullName evidence="2">(apollo) hypothetical protein</fullName>
    </submittedName>
</protein>
<keyword evidence="1" id="KW-0812">Transmembrane</keyword>
<proteinExistence type="predicted"/>
<evidence type="ECO:0000313" key="2">
    <source>
        <dbReference type="EMBL" id="CAG5043560.1"/>
    </source>
</evidence>
<dbReference type="PANTHER" id="PTHR36694">
    <property type="entry name" value="PASIFLORA 1, ISOFORM A-RELATED"/>
    <property type="match status" value="1"/>
</dbReference>
<keyword evidence="1" id="KW-1133">Transmembrane helix</keyword>
<dbReference type="PANTHER" id="PTHR36694:SF11">
    <property type="entry name" value="LP21121P-RELATED"/>
    <property type="match status" value="1"/>
</dbReference>
<sequence length="159" mass="18113">MGLPQLETCCFVFDLKTGNTIMGCLNAVLSFTIFIIMAVVSATLEPVQEAAFEERNLEKEAAITGLYVMSIILVVMFFAKFCFDVVFVYGVVTERAGIVRTYFFMWAVFFFLSMFTFFINVTHYNAGTICVEVFYICLNVYAILLSNSFYKELNSREVV</sequence>
<keyword evidence="3" id="KW-1185">Reference proteome</keyword>
<dbReference type="Proteomes" id="UP000691718">
    <property type="component" value="Unassembled WGS sequence"/>
</dbReference>
<dbReference type="EMBL" id="CAJQZP010001402">
    <property type="protein sequence ID" value="CAG5043560.1"/>
    <property type="molecule type" value="Genomic_DNA"/>
</dbReference>
<dbReference type="OrthoDB" id="7372973at2759"/>
<evidence type="ECO:0000256" key="1">
    <source>
        <dbReference type="SAM" id="Phobius"/>
    </source>
</evidence>
<feature type="transmembrane region" description="Helical" evidence="1">
    <location>
        <begin position="20"/>
        <end position="44"/>
    </location>
</feature>
<feature type="transmembrane region" description="Helical" evidence="1">
    <location>
        <begin position="103"/>
        <end position="121"/>
    </location>
</feature>
<name>A0A8S3XZA0_PARAO</name>
<keyword evidence="1" id="KW-0472">Membrane</keyword>
<gene>
    <name evidence="2" type="ORF">PAPOLLO_LOCUS22756</name>
</gene>
<comment type="caution">
    <text evidence="2">The sequence shown here is derived from an EMBL/GenBank/DDBJ whole genome shotgun (WGS) entry which is preliminary data.</text>
</comment>
<organism evidence="2 3">
    <name type="scientific">Parnassius apollo</name>
    <name type="common">Apollo butterfly</name>
    <name type="synonym">Papilio apollo</name>
    <dbReference type="NCBI Taxonomy" id="110799"/>
    <lineage>
        <taxon>Eukaryota</taxon>
        <taxon>Metazoa</taxon>
        <taxon>Ecdysozoa</taxon>
        <taxon>Arthropoda</taxon>
        <taxon>Hexapoda</taxon>
        <taxon>Insecta</taxon>
        <taxon>Pterygota</taxon>
        <taxon>Neoptera</taxon>
        <taxon>Endopterygota</taxon>
        <taxon>Lepidoptera</taxon>
        <taxon>Glossata</taxon>
        <taxon>Ditrysia</taxon>
        <taxon>Papilionoidea</taxon>
        <taxon>Papilionidae</taxon>
        <taxon>Parnassiinae</taxon>
        <taxon>Parnassini</taxon>
        <taxon>Parnassius</taxon>
        <taxon>Parnassius</taxon>
    </lineage>
</organism>
<feature type="transmembrane region" description="Helical" evidence="1">
    <location>
        <begin position="133"/>
        <end position="150"/>
    </location>
</feature>
<feature type="transmembrane region" description="Helical" evidence="1">
    <location>
        <begin position="65"/>
        <end position="91"/>
    </location>
</feature>
<dbReference type="AlphaFoldDB" id="A0A8S3XZA0"/>
<accession>A0A8S3XZA0</accession>